<protein>
    <recommendedName>
        <fullName evidence="7">Zn(2)-C6 fungal-type domain-containing protein</fullName>
    </recommendedName>
</protein>
<dbReference type="Pfam" id="PF11951">
    <property type="entry name" value="Fungal_trans_2"/>
    <property type="match status" value="1"/>
</dbReference>
<evidence type="ECO:0000256" key="6">
    <source>
        <dbReference type="SAM" id="MobiDB-lite"/>
    </source>
</evidence>
<dbReference type="AlphaFoldDB" id="A0A0L1IWI1"/>
<dbReference type="GO" id="GO:0008270">
    <property type="term" value="F:zinc ion binding"/>
    <property type="evidence" value="ECO:0007669"/>
    <property type="project" value="InterPro"/>
</dbReference>
<evidence type="ECO:0000313" key="8">
    <source>
        <dbReference type="EMBL" id="KNG83523.1"/>
    </source>
</evidence>
<dbReference type="GO" id="GO:0005634">
    <property type="term" value="C:nucleus"/>
    <property type="evidence" value="ECO:0007669"/>
    <property type="project" value="UniProtKB-SubCell"/>
</dbReference>
<evidence type="ECO:0000256" key="5">
    <source>
        <dbReference type="ARBA" id="ARBA00023242"/>
    </source>
</evidence>
<name>A0A0L1IWI1_ASPN3</name>
<dbReference type="Proteomes" id="UP000037505">
    <property type="component" value="Unassembled WGS sequence"/>
</dbReference>
<proteinExistence type="predicted"/>
<dbReference type="Pfam" id="PF00172">
    <property type="entry name" value="Zn_clus"/>
    <property type="match status" value="1"/>
</dbReference>
<reference evidence="8 9" key="1">
    <citation type="submission" date="2014-06" db="EMBL/GenBank/DDBJ databases">
        <title>The Genome of the Aflatoxigenic Filamentous Fungus Aspergillus nomius.</title>
        <authorList>
            <person name="Moore M.G."/>
            <person name="Shannon B.M."/>
            <person name="Brian M.M."/>
        </authorList>
    </citation>
    <scope>NUCLEOTIDE SEQUENCE [LARGE SCALE GENOMIC DNA]</scope>
    <source>
        <strain evidence="8 9">NRRL 13137</strain>
    </source>
</reference>
<feature type="compositionally biased region" description="Low complexity" evidence="6">
    <location>
        <begin position="80"/>
        <end position="92"/>
    </location>
</feature>
<feature type="domain" description="Zn(2)-C6 fungal-type" evidence="7">
    <location>
        <begin position="11"/>
        <end position="41"/>
    </location>
</feature>
<dbReference type="Gene3D" id="4.10.240.10">
    <property type="entry name" value="Zn(2)-C6 fungal-type DNA-binding domain"/>
    <property type="match status" value="1"/>
</dbReference>
<dbReference type="CDD" id="cd00067">
    <property type="entry name" value="GAL4"/>
    <property type="match status" value="1"/>
</dbReference>
<evidence type="ECO:0000259" key="7">
    <source>
        <dbReference type="PROSITE" id="PS50048"/>
    </source>
</evidence>
<evidence type="ECO:0000256" key="4">
    <source>
        <dbReference type="ARBA" id="ARBA00023163"/>
    </source>
</evidence>
<comment type="subcellular location">
    <subcellularLocation>
        <location evidence="1">Nucleus</location>
    </subcellularLocation>
</comment>
<dbReference type="PROSITE" id="PS00463">
    <property type="entry name" value="ZN2_CY6_FUNGAL_1"/>
    <property type="match status" value="1"/>
</dbReference>
<feature type="compositionally biased region" description="Basic and acidic residues" evidence="6">
    <location>
        <begin position="67"/>
        <end position="77"/>
    </location>
</feature>
<dbReference type="GO" id="GO:0000981">
    <property type="term" value="F:DNA-binding transcription factor activity, RNA polymerase II-specific"/>
    <property type="evidence" value="ECO:0007669"/>
    <property type="project" value="InterPro"/>
</dbReference>
<dbReference type="GO" id="GO:0003677">
    <property type="term" value="F:DNA binding"/>
    <property type="evidence" value="ECO:0007669"/>
    <property type="project" value="UniProtKB-KW"/>
</dbReference>
<evidence type="ECO:0000256" key="1">
    <source>
        <dbReference type="ARBA" id="ARBA00004123"/>
    </source>
</evidence>
<dbReference type="InterPro" id="IPR001138">
    <property type="entry name" value="Zn2Cys6_DnaBD"/>
</dbReference>
<evidence type="ECO:0000313" key="9">
    <source>
        <dbReference type="Proteomes" id="UP000037505"/>
    </source>
</evidence>
<keyword evidence="5" id="KW-0539">Nucleus</keyword>
<dbReference type="OrthoDB" id="187139at2759"/>
<dbReference type="STRING" id="1509407.A0A0L1IWI1"/>
<evidence type="ECO:0000256" key="3">
    <source>
        <dbReference type="ARBA" id="ARBA00023125"/>
    </source>
</evidence>
<keyword evidence="3" id="KW-0238">DNA-binding</keyword>
<dbReference type="GO" id="GO:0009893">
    <property type="term" value="P:positive regulation of metabolic process"/>
    <property type="evidence" value="ECO:0007669"/>
    <property type="project" value="UniProtKB-ARBA"/>
</dbReference>
<keyword evidence="9" id="KW-1185">Reference proteome</keyword>
<dbReference type="EMBL" id="JNOM01000263">
    <property type="protein sequence ID" value="KNG83523.1"/>
    <property type="molecule type" value="Genomic_DNA"/>
</dbReference>
<comment type="caution">
    <text evidence="8">The sequence shown here is derived from an EMBL/GenBank/DDBJ whole genome shotgun (WGS) entry which is preliminary data.</text>
</comment>
<dbReference type="PANTHER" id="PTHR37534">
    <property type="entry name" value="TRANSCRIPTIONAL ACTIVATOR PROTEIN UGA3"/>
    <property type="match status" value="1"/>
</dbReference>
<dbReference type="SUPFAM" id="SSF57701">
    <property type="entry name" value="Zn2/Cys6 DNA-binding domain"/>
    <property type="match status" value="1"/>
</dbReference>
<dbReference type="PROSITE" id="PS50048">
    <property type="entry name" value="ZN2_CY6_FUNGAL_2"/>
    <property type="match status" value="1"/>
</dbReference>
<keyword evidence="4" id="KW-0804">Transcription</keyword>
<dbReference type="PANTHER" id="PTHR37534:SF46">
    <property type="entry name" value="ZN(II)2CYS6 TRANSCRIPTION FACTOR (EUROFUNG)"/>
    <property type="match status" value="1"/>
</dbReference>
<organism evidence="8 9">
    <name type="scientific">Aspergillus nomiae NRRL (strain ATCC 15546 / NRRL 13137 / CBS 260.88 / M93)</name>
    <dbReference type="NCBI Taxonomy" id="1509407"/>
    <lineage>
        <taxon>Eukaryota</taxon>
        <taxon>Fungi</taxon>
        <taxon>Dikarya</taxon>
        <taxon>Ascomycota</taxon>
        <taxon>Pezizomycotina</taxon>
        <taxon>Eurotiomycetes</taxon>
        <taxon>Eurotiomycetidae</taxon>
        <taxon>Eurotiales</taxon>
        <taxon>Aspergillaceae</taxon>
        <taxon>Aspergillus</taxon>
        <taxon>Aspergillus subgen. Circumdati</taxon>
    </lineage>
</organism>
<feature type="region of interest" description="Disordered" evidence="6">
    <location>
        <begin position="67"/>
        <end position="106"/>
    </location>
</feature>
<dbReference type="GeneID" id="26809554"/>
<evidence type="ECO:0000256" key="2">
    <source>
        <dbReference type="ARBA" id="ARBA00023015"/>
    </source>
</evidence>
<dbReference type="InterPro" id="IPR021858">
    <property type="entry name" value="Fun_TF"/>
</dbReference>
<gene>
    <name evidence="8" type="ORF">ANOM_007750</name>
</gene>
<accession>A0A0L1IWI1</accession>
<dbReference type="InterPro" id="IPR036864">
    <property type="entry name" value="Zn2-C6_fun-type_DNA-bd_sf"/>
</dbReference>
<dbReference type="SMART" id="SM00066">
    <property type="entry name" value="GAL4"/>
    <property type="match status" value="1"/>
</dbReference>
<dbReference type="RefSeq" id="XP_015404446.1">
    <property type="nucleotide sequence ID" value="XM_015553006.1"/>
</dbReference>
<sequence length="520" mass="58478">MNRRIPRTRTGCLCCRQRKKKCDETKPQCRACTRNKLKCAWPPHIVRIFGLDSGPQILDDALPRERDLTRGFGHPETKNAPASTSSSARPASMDSNLSSDIADRSPDERENHIASWCSELKTFVSPRRAMLLPESQVLLSHYLDVTGPKLAPAPDTPFVSWLLPVAYSDDLLMNGILALSGGHLLYKLPDSHAIQQATSRHYSLAVQSLHRVLNNESTLLEPLVLIRVALAIVILFHYEVVSGHLDGSPFTHLRAGRHLILRLRNCRHQLTSSAERKLFGFVAEVYSYIVLSNSITPFNMNCNRTLIYDSFLQSLDDLRDLGAFGVMFSGFHSLFELISSISLFGGEQEAQPSTGTSLPLDRYETYNQLKMRIDHLDISTIEHPDTEVLPGHSTALGVFRIALLVFLETAVSPFSKHDSVRVHHLQPLLDRAVHDLPGMLASNYSCLLMWPIMVIGSCLMKKEQRNLITHLLIHNHYLMRNTAQASVLLQLLWDDPDEYAFGPYGLGLLMRRHGLHYGVI</sequence>
<keyword evidence="2" id="KW-0805">Transcription regulation</keyword>